<name>A0ACC2WLP3_9TREE</name>
<evidence type="ECO:0000313" key="1">
    <source>
        <dbReference type="EMBL" id="KAJ9112079.1"/>
    </source>
</evidence>
<accession>A0ACC2WLP3</accession>
<organism evidence="1 2">
    <name type="scientific">Naganishia vaughanmartiniae</name>
    <dbReference type="NCBI Taxonomy" id="1424756"/>
    <lineage>
        <taxon>Eukaryota</taxon>
        <taxon>Fungi</taxon>
        <taxon>Dikarya</taxon>
        <taxon>Basidiomycota</taxon>
        <taxon>Agaricomycotina</taxon>
        <taxon>Tremellomycetes</taxon>
        <taxon>Filobasidiales</taxon>
        <taxon>Filobasidiaceae</taxon>
        <taxon>Naganishia</taxon>
    </lineage>
</organism>
<comment type="caution">
    <text evidence="1">The sequence shown here is derived from an EMBL/GenBank/DDBJ whole genome shotgun (WGS) entry which is preliminary data.</text>
</comment>
<protein>
    <submittedName>
        <fullName evidence="1">Uncharacterized protein</fullName>
    </submittedName>
</protein>
<dbReference type="Proteomes" id="UP001243375">
    <property type="component" value="Unassembled WGS sequence"/>
</dbReference>
<reference evidence="1" key="1">
    <citation type="submission" date="2023-04" db="EMBL/GenBank/DDBJ databases">
        <title>Draft Genome sequencing of Naganishia species isolated from polar environments using Oxford Nanopore Technology.</title>
        <authorList>
            <person name="Leo P."/>
            <person name="Venkateswaran K."/>
        </authorList>
    </citation>
    <scope>NUCLEOTIDE SEQUENCE</scope>
    <source>
        <strain evidence="1">MNA-CCFEE 5425</strain>
    </source>
</reference>
<gene>
    <name evidence="1" type="ORF">QFC22_006378</name>
</gene>
<proteinExistence type="predicted"/>
<keyword evidence="2" id="KW-1185">Reference proteome</keyword>
<dbReference type="EMBL" id="JASBWU010000027">
    <property type="protein sequence ID" value="KAJ9112079.1"/>
    <property type="molecule type" value="Genomic_DNA"/>
</dbReference>
<sequence>MVNPRDAITISRTYEDSASLIEITTSLPRMTDEPAYLRPKPPYVRSTINLLAWCVQIQKPAATTTTHTSGAVPLPSERQRETSAAKSTTTDTIKITCFWNWNPHGTWAVGASLPLHLPALLINLVEFVRSGQAEQIPCVAGYGSQISIYGVRYDPVRVLLGVDYAVVPEMKGPAGANANVDTGIAGQVAMERDQKSVVLEMSGKFSWDVQVRHQSKLATTTTEEGSPDWTSRLSRPKDSPCALSSGMLHLALAHREPKHENDLIRIHVTIERTSGNPGDVRLNGELMAVPLAARSGLAGTEGLGLGLGPVDHLSPEQIQGSETPQSEFSLDSSLVPDSVGGGGFKSRSRSTTLRSFSSMDVASHQLPSRVLVRSTRKGRGRSPAQEKSIGSLIKRNYIYFTSFLQEPDAKWRQVTETKGVTVHHLNSIDPTLLVYRAEAVFVGVSLWDLWAILDNWGSRAVWDKSYEKADLLEHVNEMSELWHIVHRAGKSTAARDAVLLRTTYKSPDSIHIFGLSVDDKMLFPDLPASDEPHSIRQTISLQGWSLEKLSPTTVHVTLIEQVDPRGWSTKGAVQHAMITAVSGLGEHAIKIGAPPAIVRLEGAQLNYSQLIAEARQLKITYAPATAWTAVSTSKKPGSLPAHLVDGGGSGLSTPAIEQGEPRILAIEDKSHDIECNVRCDTNKYWTSGIDIVVDPPPRSVTALHRHKLAESGGGLWVTINHDKAAIGTECVSLTLRAKSGDDKRDRFPLYVNGALVKVDTEEIGEAEIQSMKKQKRSKLTRRPLDQPPALPILRRQATSSSLQDSGTVDAPHGAAAPQLSPMVASNVWSRFSSPLTSIYSSAAQSSKNLFLAKPLSLAQTELTQKSPIDALGHAFEQLFRIHVDRFSETTSSDAQWQQISKGPAGIVESKILPFVSNDIPVYRSSRIIQNFNADDISAVISSWSHRKVWDTKLMQSTTLQSYGEGVTVDWMSQSMAFPLRPRGFVVGNMTVKGDDVGNKSPLSSTSATTNASLTFHVSTSSFDRTNLMKRADRFNPQGYTVGNVILEGWILETLDPYSHDHYPVPSTRCMYVTAVDFGYLPLSANNLANAALPQRLNSLEKLLRHNSYSLPLLKTPKDRVLVAKEMLHARQQSSRGNYSIKRVADRPILLQSQCSIDGSYECTIYMPPSSRPDTDGAQFPRDWYQQEALETQEMKDSKSKDPAVSTSPEMDFAISPPKRFGNRLLSATSSSLPRVSSPLSINSSIKSRPSIQTASPTVCQLVFERSGGASFDISLVCTILEKENAEKPIVLPPDLGRTRKLLDIHIEKSPAPVLRSAMNENDVYSIKVSDPSDNLSSRHPLGERAEETSITSGKEDAGTLPYLVQLTLKKREVPGDHPFMMDGHPVEVRDIGHAPASPKSYMAEWPRLDRWPISGYPSPAIKPQDLPATELDVPQEATQPGETNDQAGASVSPLGGNDIVPPEATSEPLLSTAMLLMLAIILSFVLGFMSQRLLMHPEDFITVNHPDLKLEDVRRLWQINVFGRHFILGVAV</sequence>
<evidence type="ECO:0000313" key="2">
    <source>
        <dbReference type="Proteomes" id="UP001243375"/>
    </source>
</evidence>